<feature type="region of interest" description="Disordered" evidence="1">
    <location>
        <begin position="707"/>
        <end position="726"/>
    </location>
</feature>
<feature type="region of interest" description="Disordered" evidence="1">
    <location>
        <begin position="1071"/>
        <end position="1126"/>
    </location>
</feature>
<dbReference type="SMART" id="SM00239">
    <property type="entry name" value="C2"/>
    <property type="match status" value="1"/>
</dbReference>
<proteinExistence type="predicted"/>
<feature type="compositionally biased region" description="Polar residues" evidence="1">
    <location>
        <begin position="177"/>
        <end position="190"/>
    </location>
</feature>
<feature type="region of interest" description="Disordered" evidence="1">
    <location>
        <begin position="377"/>
        <end position="441"/>
    </location>
</feature>
<feature type="region of interest" description="Disordered" evidence="1">
    <location>
        <begin position="155"/>
        <end position="301"/>
    </location>
</feature>
<feature type="compositionally biased region" description="Low complexity" evidence="1">
    <location>
        <begin position="239"/>
        <end position="248"/>
    </location>
</feature>
<dbReference type="OrthoDB" id="6367486at2759"/>
<feature type="compositionally biased region" description="Basic and acidic residues" evidence="1">
    <location>
        <begin position="984"/>
        <end position="996"/>
    </location>
</feature>
<dbReference type="PROSITE" id="PS50004">
    <property type="entry name" value="C2"/>
    <property type="match status" value="1"/>
</dbReference>
<reference evidence="2" key="1">
    <citation type="submission" date="2020-11" db="EMBL/GenBank/DDBJ databases">
        <authorList>
            <person name="Tran Van P."/>
        </authorList>
    </citation>
    <scope>NUCLEOTIDE SEQUENCE</scope>
</reference>
<name>A0A7R8WBK7_9CRUS</name>
<feature type="region of interest" description="Disordered" evidence="1">
    <location>
        <begin position="782"/>
        <end position="805"/>
    </location>
</feature>
<feature type="compositionally biased region" description="Polar residues" evidence="1">
    <location>
        <begin position="788"/>
        <end position="805"/>
    </location>
</feature>
<dbReference type="Gene3D" id="2.60.40.150">
    <property type="entry name" value="C2 domain"/>
    <property type="match status" value="1"/>
</dbReference>
<dbReference type="EMBL" id="OB660670">
    <property type="protein sequence ID" value="CAD7225819.1"/>
    <property type="molecule type" value="Genomic_DNA"/>
</dbReference>
<feature type="region of interest" description="Disordered" evidence="1">
    <location>
        <begin position="984"/>
        <end position="1026"/>
    </location>
</feature>
<evidence type="ECO:0000313" key="2">
    <source>
        <dbReference type="EMBL" id="CAD7225819.1"/>
    </source>
</evidence>
<dbReference type="InterPro" id="IPR000008">
    <property type="entry name" value="C2_dom"/>
</dbReference>
<feature type="region of interest" description="Disordered" evidence="1">
    <location>
        <begin position="469"/>
        <end position="496"/>
    </location>
</feature>
<feature type="region of interest" description="Disordered" evidence="1">
    <location>
        <begin position="514"/>
        <end position="556"/>
    </location>
</feature>
<feature type="compositionally biased region" description="Polar residues" evidence="1">
    <location>
        <begin position="408"/>
        <end position="426"/>
    </location>
</feature>
<feature type="compositionally biased region" description="Basic residues" evidence="1">
    <location>
        <begin position="1176"/>
        <end position="1185"/>
    </location>
</feature>
<feature type="compositionally biased region" description="Basic and acidic residues" evidence="1">
    <location>
        <begin position="1005"/>
        <end position="1022"/>
    </location>
</feature>
<feature type="compositionally biased region" description="Polar residues" evidence="1">
    <location>
        <begin position="155"/>
        <end position="168"/>
    </location>
</feature>
<organism evidence="2">
    <name type="scientific">Cyprideis torosa</name>
    <dbReference type="NCBI Taxonomy" id="163714"/>
    <lineage>
        <taxon>Eukaryota</taxon>
        <taxon>Metazoa</taxon>
        <taxon>Ecdysozoa</taxon>
        <taxon>Arthropoda</taxon>
        <taxon>Crustacea</taxon>
        <taxon>Oligostraca</taxon>
        <taxon>Ostracoda</taxon>
        <taxon>Podocopa</taxon>
        <taxon>Podocopida</taxon>
        <taxon>Cytherocopina</taxon>
        <taxon>Cytheroidea</taxon>
        <taxon>Cytherideidae</taxon>
        <taxon>Cyprideis</taxon>
    </lineage>
</organism>
<sequence length="1352" mass="148069">MERWKPDVSSFALMMFAKECQKPISSSSVDENFCGPFSVMQRGRIDSELGGTSLLVSSQAEVPTQRAVRWKSNEARVEERTTQHFPSCRFHQSVSSKEERSGLPGLIFLHSTTPTQLSSTRGRQAEVPCVFDGRRERYCLLSLVGPSPIVVMGQLPSSRSNNNISLCPSGQDKEWSKSYQTAMEQKQPSTGIKMAEVRPVSRLKGSRGPGDKENQGGSRGQYSRRHRNRGRCLLDDDGSGTPTSSHPSPQRRTLQQLSRKMVGSVFCPIQPSHPGATTASQGEGSVGKKKSSLSSHHASSRTCNPIRYLLGDGSVEDSDTGSCSYMQLDHIPVAVWMQETLRQRRALAQIPDSLVNSSPPPASGLPPRLRIARKSYGASDQKPLLDESTTVGSPVPLSPARSIASGPHTFTDTPPSSLNRTRNSASLPRPLPLRGTPPMYENTEEDTRFLQDRIYVNDASFLAVSSPRALVMPGPKKPPRRRSPGSSSSPPHRCACSVSKRNQYANAGATYQNIHYSPLRGSPPTRRHHRVGPLPPLPPTGDPRRRPLSSSTQHTDSLLLQLDSIASDLSQRSRELEDIAADLSVSSGTRQRCSYSAFNPSSLPHKMAAAAASSRHPPPSQPTLNVSGSDMADSGVLCSSSTLGSPLSDSAFEEPPSIEELFPADVSVGIPKPPPITTTGPQAQPEYENIRSCQLVYWNRQPQARRKSLSSLGHEGKQQPAWYSPLESPQEIQSRLNNGAMTTRPSSSSLLASRARGMKRSNSLYSSYSDLVESLLFSDKTTPGGAVTQGSPTQQASEIYSPPTLTDSASNATVIYLGSSSTSSGAELDWSPEEESKAYFPNMPPDGALPPSEEEEEEEETAVVEETSIVTSHVLTQVTTNGLTLTTMTTSTSTTEVCHRCQVRMKASCHGCGSSRDGEYHQGRFLPGFIPRPEDAVTKPIAPLPSQSPPSILRRLTQEAATARGPEDGSMMQKLSEIQTAMEKLSHKEVDDRHTSDEEEELESYDSHESSRPREQLVEGEQRQGSARKRLCLDLPLAPATEEEEELSIRCRRSPSPPLLARNIRHVRQPAINGTGMEPPPSPTPSARGSPRLAPDGAEESRRMATPPMVDLTPPTSDETTPPPRPLLARLKVSPVAHRKRVRFDLSLTQHRRFTPNSTPTKGGGSTTPVTYATRGKFHPRTRRKSSMSLRDLLVGQGKIKLAIYENHGLLTIHVVSVRDLLPADEHPSYCFVRLCLLPATKEKCRTKSVLESPSPTPPDSPSATASPGVVIFDQKFSLEFQTEDLPRRLMFSVWRLRSDRRTQFLGSCSFRLMAILRREEKNWSSLEFRPSFLILLRDEGGSPNPSNPVLA</sequence>
<evidence type="ECO:0000256" key="1">
    <source>
        <dbReference type="SAM" id="MobiDB-lite"/>
    </source>
</evidence>
<dbReference type="SUPFAM" id="SSF49562">
    <property type="entry name" value="C2 domain (Calcium/lipid-binding domain, CaLB)"/>
    <property type="match status" value="1"/>
</dbReference>
<feature type="region of interest" description="Disordered" evidence="1">
    <location>
        <begin position="1153"/>
        <end position="1185"/>
    </location>
</feature>
<accession>A0A7R8WBK7</accession>
<dbReference type="InterPro" id="IPR035892">
    <property type="entry name" value="C2_domain_sf"/>
</dbReference>
<protein>
    <submittedName>
        <fullName evidence="2">Uncharacterized protein</fullName>
    </submittedName>
</protein>
<gene>
    <name evidence="2" type="ORF">CTOB1V02_LOCUS3751</name>
</gene>
<dbReference type="Pfam" id="PF00168">
    <property type="entry name" value="C2"/>
    <property type="match status" value="1"/>
</dbReference>
<feature type="compositionally biased region" description="Low complexity" evidence="1">
    <location>
        <begin position="1155"/>
        <end position="1171"/>
    </location>
</feature>